<dbReference type="GO" id="GO:0015977">
    <property type="term" value="P:carbon fixation"/>
    <property type="evidence" value="ECO:0007669"/>
    <property type="project" value="InterPro"/>
</dbReference>
<reference evidence="1" key="1">
    <citation type="submission" date="2023-05" db="EMBL/GenBank/DDBJ databases">
        <authorList>
            <person name="Huff M."/>
        </authorList>
    </citation>
    <scope>NUCLEOTIDE SEQUENCE</scope>
</reference>
<keyword evidence="2" id="KW-1185">Reference proteome</keyword>
<dbReference type="GO" id="GO:0009507">
    <property type="term" value="C:chloroplast"/>
    <property type="evidence" value="ECO:0007669"/>
    <property type="project" value="TreeGrafter"/>
</dbReference>
<protein>
    <recommendedName>
        <fullName evidence="3">Phosphoenolpyruvate carboxylase</fullName>
    </recommendedName>
</protein>
<dbReference type="PANTHER" id="PTHR30523">
    <property type="entry name" value="PHOSPHOENOLPYRUVATE CARBOXYLASE"/>
    <property type="match status" value="1"/>
</dbReference>
<dbReference type="GO" id="GO:0048046">
    <property type="term" value="C:apoplast"/>
    <property type="evidence" value="ECO:0007669"/>
    <property type="project" value="TreeGrafter"/>
</dbReference>
<accession>A0AAD2A7D6</accession>
<dbReference type="InterPro" id="IPR021135">
    <property type="entry name" value="PEP_COase"/>
</dbReference>
<dbReference type="InterPro" id="IPR015813">
    <property type="entry name" value="Pyrv/PenolPyrv_kinase-like_dom"/>
</dbReference>
<dbReference type="Pfam" id="PF00311">
    <property type="entry name" value="PEPcase"/>
    <property type="match status" value="1"/>
</dbReference>
<evidence type="ECO:0000313" key="1">
    <source>
        <dbReference type="EMBL" id="CAI9782840.1"/>
    </source>
</evidence>
<sequence length="238" mass="26860">MLTDYLYVEEEYMDEIKEENMDEIKDLLFQLLLMLEEIKEENNVNEVLCSVILCNKNYLQAQGILQNSSVSSGLVSFWLRLCGTFSKGSVFWDSVPGILQNSSVSSGSVSFWLRLCGTFLRALCSGIQSLHDPKKELGNVLDPGDSVVVAKAFSHMLNLANLAVEVQIAYLQQNKKKKSDCIDENSITTESDIEEIIKRLVVDLKMSPQEVFNALKNQTEDLVFTAHPTQFVQRSLLH</sequence>
<dbReference type="Proteomes" id="UP000834106">
    <property type="component" value="Chromosome 19"/>
</dbReference>
<dbReference type="AlphaFoldDB" id="A0AAD2A7D6"/>
<organism evidence="1 2">
    <name type="scientific">Fraxinus pennsylvanica</name>
    <dbReference type="NCBI Taxonomy" id="56036"/>
    <lineage>
        <taxon>Eukaryota</taxon>
        <taxon>Viridiplantae</taxon>
        <taxon>Streptophyta</taxon>
        <taxon>Embryophyta</taxon>
        <taxon>Tracheophyta</taxon>
        <taxon>Spermatophyta</taxon>
        <taxon>Magnoliopsida</taxon>
        <taxon>eudicotyledons</taxon>
        <taxon>Gunneridae</taxon>
        <taxon>Pentapetalae</taxon>
        <taxon>asterids</taxon>
        <taxon>lamiids</taxon>
        <taxon>Lamiales</taxon>
        <taxon>Oleaceae</taxon>
        <taxon>Oleeae</taxon>
        <taxon>Fraxinus</taxon>
    </lineage>
</organism>
<evidence type="ECO:0008006" key="3">
    <source>
        <dbReference type="Google" id="ProtNLM"/>
    </source>
</evidence>
<dbReference type="GO" id="GO:0008964">
    <property type="term" value="F:phosphoenolpyruvate carboxylase activity"/>
    <property type="evidence" value="ECO:0007669"/>
    <property type="project" value="InterPro"/>
</dbReference>
<dbReference type="GO" id="GO:0006099">
    <property type="term" value="P:tricarboxylic acid cycle"/>
    <property type="evidence" value="ECO:0007669"/>
    <property type="project" value="InterPro"/>
</dbReference>
<evidence type="ECO:0000313" key="2">
    <source>
        <dbReference type="Proteomes" id="UP000834106"/>
    </source>
</evidence>
<gene>
    <name evidence="1" type="ORF">FPE_LOCUS30270</name>
</gene>
<dbReference type="EMBL" id="OU503054">
    <property type="protein sequence ID" value="CAI9782840.1"/>
    <property type="molecule type" value="Genomic_DNA"/>
</dbReference>
<proteinExistence type="predicted"/>
<dbReference type="GO" id="GO:0005829">
    <property type="term" value="C:cytosol"/>
    <property type="evidence" value="ECO:0007669"/>
    <property type="project" value="TreeGrafter"/>
</dbReference>
<name>A0AAD2A7D6_9LAMI</name>
<dbReference type="SUPFAM" id="SSF51621">
    <property type="entry name" value="Phosphoenolpyruvate/pyruvate domain"/>
    <property type="match status" value="1"/>
</dbReference>
<dbReference type="PANTHER" id="PTHR30523:SF33">
    <property type="entry name" value="PHOSPHOENOLPYRUVATE CARBOXYLASE 3"/>
    <property type="match status" value="1"/>
</dbReference>
<dbReference type="GO" id="GO:0048366">
    <property type="term" value="P:leaf development"/>
    <property type="evidence" value="ECO:0007669"/>
    <property type="project" value="TreeGrafter"/>
</dbReference>